<dbReference type="Proteomes" id="UP000594015">
    <property type="component" value="Chromosome"/>
</dbReference>
<organism evidence="1 2">
    <name type="scientific">Bradyrhizobium arachidis</name>
    <dbReference type="NCBI Taxonomy" id="858423"/>
    <lineage>
        <taxon>Bacteria</taxon>
        <taxon>Pseudomonadati</taxon>
        <taxon>Pseudomonadota</taxon>
        <taxon>Alphaproteobacteria</taxon>
        <taxon>Hyphomicrobiales</taxon>
        <taxon>Nitrobacteraceae</taxon>
        <taxon>Bradyrhizobium</taxon>
    </lineage>
</organism>
<dbReference type="AlphaFoldDB" id="A0AAE7NTP6"/>
<gene>
    <name evidence="1" type="ORF">WN72_31260</name>
</gene>
<sequence>MTFEVEDGFILGIAKGRRPTPDIECEFIDATFERLHVTRAPKTLQLDWLALTDLAAWLYRKYPSATEKGYMNRLLDLFPGSMNVNDVMCALMRCISNNEHLAYGEDAHFCGRVRRTHKHEFEEIRAAWLAQMRQSGRPSNNVQ</sequence>
<name>A0AAE7NTP6_9BRAD</name>
<evidence type="ECO:0000313" key="1">
    <source>
        <dbReference type="EMBL" id="QOZ70276.1"/>
    </source>
</evidence>
<protein>
    <submittedName>
        <fullName evidence="1">Uncharacterized protein</fullName>
    </submittedName>
</protein>
<dbReference type="KEGG" id="barh:WN72_31260"/>
<dbReference type="EMBL" id="CP030050">
    <property type="protein sequence ID" value="QOZ70276.1"/>
    <property type="molecule type" value="Genomic_DNA"/>
</dbReference>
<evidence type="ECO:0000313" key="2">
    <source>
        <dbReference type="Proteomes" id="UP000594015"/>
    </source>
</evidence>
<reference evidence="1 2" key="1">
    <citation type="submission" date="2018-06" db="EMBL/GenBank/DDBJ databases">
        <title>Comparative genomics of Bradyrhizobium nodulating Arachidis hypogaea.</title>
        <authorList>
            <person name="Li Y."/>
        </authorList>
    </citation>
    <scope>NUCLEOTIDE SEQUENCE [LARGE SCALE GENOMIC DNA]</scope>
    <source>
        <strain evidence="1 2">CCBAU 051107</strain>
    </source>
</reference>
<accession>A0AAE7NTP6</accession>
<proteinExistence type="predicted"/>